<dbReference type="SUPFAM" id="SSF47384">
    <property type="entry name" value="Homodimeric domain of signal transducing histidine kinase"/>
    <property type="match status" value="1"/>
</dbReference>
<name>A0ABV2TIG4_9RHOO</name>
<keyword evidence="7" id="KW-0175">Coiled coil</keyword>
<feature type="coiled-coil region" evidence="7">
    <location>
        <begin position="179"/>
        <end position="227"/>
    </location>
</feature>
<accession>A0ABV2TIG4</accession>
<dbReference type="Gene3D" id="3.30.565.10">
    <property type="entry name" value="Histidine kinase-like ATPase, C-terminal domain"/>
    <property type="match status" value="1"/>
</dbReference>
<dbReference type="RefSeq" id="WP_354600177.1">
    <property type="nucleotide sequence ID" value="NZ_JBEWZI010000004.1"/>
</dbReference>
<keyword evidence="6" id="KW-0408">Iron</keyword>
<dbReference type="SMART" id="SM00387">
    <property type="entry name" value="HATPase_c"/>
    <property type="match status" value="1"/>
</dbReference>
<dbReference type="Gene3D" id="1.20.120.50">
    <property type="entry name" value="Hemerythrin-like"/>
    <property type="match status" value="1"/>
</dbReference>
<dbReference type="InterPro" id="IPR012827">
    <property type="entry name" value="Hemerythrin_metal-bd"/>
</dbReference>
<dbReference type="CDD" id="cd12107">
    <property type="entry name" value="Hemerythrin"/>
    <property type="match status" value="1"/>
</dbReference>
<dbReference type="PROSITE" id="PS50109">
    <property type="entry name" value="HIS_KIN"/>
    <property type="match status" value="1"/>
</dbReference>
<dbReference type="EC" id="2.7.13.3" evidence="3"/>
<keyword evidence="4" id="KW-0597">Phosphoprotein</keyword>
<dbReference type="SUPFAM" id="SSF47188">
    <property type="entry name" value="Hemerythrin-like"/>
    <property type="match status" value="1"/>
</dbReference>
<evidence type="ECO:0000313" key="9">
    <source>
        <dbReference type="EMBL" id="MET7013716.1"/>
    </source>
</evidence>
<evidence type="ECO:0000256" key="5">
    <source>
        <dbReference type="ARBA" id="ARBA00022723"/>
    </source>
</evidence>
<dbReference type="InterPro" id="IPR036097">
    <property type="entry name" value="HisK_dim/P_sf"/>
</dbReference>
<gene>
    <name evidence="9" type="ORF">ABXR19_05915</name>
</gene>
<reference evidence="9 10" key="1">
    <citation type="submission" date="2024-07" db="EMBL/GenBank/DDBJ databases">
        <title>Uliginosibacterium flavum JJ3220;KACC:17644.</title>
        <authorList>
            <person name="Kim M.K."/>
        </authorList>
    </citation>
    <scope>NUCLEOTIDE SEQUENCE [LARGE SCALE GENOMIC DNA]</scope>
    <source>
        <strain evidence="9 10">KACC:17644</strain>
    </source>
</reference>
<evidence type="ECO:0000313" key="10">
    <source>
        <dbReference type="Proteomes" id="UP001549691"/>
    </source>
</evidence>
<evidence type="ECO:0000256" key="1">
    <source>
        <dbReference type="ARBA" id="ARBA00000085"/>
    </source>
</evidence>
<evidence type="ECO:0000256" key="4">
    <source>
        <dbReference type="ARBA" id="ARBA00022553"/>
    </source>
</evidence>
<evidence type="ECO:0000256" key="6">
    <source>
        <dbReference type="ARBA" id="ARBA00023004"/>
    </source>
</evidence>
<evidence type="ECO:0000259" key="8">
    <source>
        <dbReference type="PROSITE" id="PS50109"/>
    </source>
</evidence>
<dbReference type="InterPro" id="IPR004358">
    <property type="entry name" value="Sig_transdc_His_kin-like_C"/>
</dbReference>
<protein>
    <recommendedName>
        <fullName evidence="3">histidine kinase</fullName>
        <ecNumber evidence="3">2.7.13.3</ecNumber>
    </recommendedName>
</protein>
<dbReference type="Proteomes" id="UP001549691">
    <property type="component" value="Unassembled WGS sequence"/>
</dbReference>
<dbReference type="Pfam" id="PF01814">
    <property type="entry name" value="Hemerythrin"/>
    <property type="match status" value="1"/>
</dbReference>
<dbReference type="Pfam" id="PF02518">
    <property type="entry name" value="HATPase_c"/>
    <property type="match status" value="1"/>
</dbReference>
<comment type="caution">
    <text evidence="9">The sequence shown here is derived from an EMBL/GenBank/DDBJ whole genome shotgun (WGS) entry which is preliminary data.</text>
</comment>
<proteinExistence type="inferred from homology"/>
<dbReference type="InterPro" id="IPR012312">
    <property type="entry name" value="Hemerythrin-like"/>
</dbReference>
<dbReference type="InterPro" id="IPR003661">
    <property type="entry name" value="HisK_dim/P_dom"/>
</dbReference>
<keyword evidence="5" id="KW-0479">Metal-binding</keyword>
<comment type="catalytic activity">
    <reaction evidence="1">
        <text>ATP + protein L-histidine = ADP + protein N-phospho-L-histidine.</text>
        <dbReference type="EC" id="2.7.13.3"/>
    </reaction>
</comment>
<dbReference type="InterPro" id="IPR035938">
    <property type="entry name" value="Hemerythrin-like_sf"/>
</dbReference>
<dbReference type="Pfam" id="PF00512">
    <property type="entry name" value="HisKA"/>
    <property type="match status" value="1"/>
</dbReference>
<evidence type="ECO:0000256" key="2">
    <source>
        <dbReference type="ARBA" id="ARBA00010587"/>
    </source>
</evidence>
<comment type="similarity">
    <text evidence="2">Belongs to the hemerythrin family.</text>
</comment>
<dbReference type="SMART" id="SM00388">
    <property type="entry name" value="HisKA"/>
    <property type="match status" value="1"/>
</dbReference>
<organism evidence="9 10">
    <name type="scientific">Uliginosibacterium flavum</name>
    <dbReference type="NCBI Taxonomy" id="1396831"/>
    <lineage>
        <taxon>Bacteria</taxon>
        <taxon>Pseudomonadati</taxon>
        <taxon>Pseudomonadota</taxon>
        <taxon>Betaproteobacteria</taxon>
        <taxon>Rhodocyclales</taxon>
        <taxon>Zoogloeaceae</taxon>
        <taxon>Uliginosibacterium</taxon>
    </lineage>
</organism>
<dbReference type="InterPro" id="IPR003594">
    <property type="entry name" value="HATPase_dom"/>
</dbReference>
<dbReference type="EMBL" id="JBEWZI010000004">
    <property type="protein sequence ID" value="MET7013716.1"/>
    <property type="molecule type" value="Genomic_DNA"/>
</dbReference>
<dbReference type="NCBIfam" id="TIGR02481">
    <property type="entry name" value="hemeryth_dom"/>
    <property type="match status" value="1"/>
</dbReference>
<evidence type="ECO:0000256" key="7">
    <source>
        <dbReference type="SAM" id="Coils"/>
    </source>
</evidence>
<dbReference type="SUPFAM" id="SSF55874">
    <property type="entry name" value="ATPase domain of HSP90 chaperone/DNA topoisomerase II/histidine kinase"/>
    <property type="match status" value="1"/>
</dbReference>
<dbReference type="PRINTS" id="PR00344">
    <property type="entry name" value="BCTRLSENSOR"/>
</dbReference>
<dbReference type="InterPro" id="IPR005467">
    <property type="entry name" value="His_kinase_dom"/>
</dbReference>
<dbReference type="Gene3D" id="1.10.287.130">
    <property type="match status" value="1"/>
</dbReference>
<sequence length="464" mass="51599">MELFVWDERYLTGEAQVDHEHRGLVELINRIVILQTQRHSDAEQTAILDELVQYAVTHFAHEEVSMLAAGCDPRHAQAHIAVHKAFARQVGQMRGSHLEQGGLSALLRFLSSWLAYHILGMDHAMARQMAHIREGMSPAQAYELEQQHQADPATASLLKAMHTLYSVVVQRSEELLAFNEQLENTVQARTADLTEANSRLEMRNQELLAMNSKLAEMRQQLLQAEKLAAVGQLAAGVAHEINNPISFVQSNIHTLDDYLRDLLNVLDGNAGATVDVEVLRNDIPALVRESQEGISRVRKIVEDLREFSQVDNARLWHWHNLRNSLDATLHLLADELSGKLEIVREDGELPDVWCSGTQINQVFVALLSNAAEAVAPAGGVIHIRSGVAETEVWLEIADNGRGIAPEVLPKIFDPFFTTKPIGAGIGMGLAQAYGIIRQHKGRIEVSSEAGKGSRFRVWLPIKQD</sequence>
<dbReference type="CDD" id="cd00082">
    <property type="entry name" value="HisKA"/>
    <property type="match status" value="1"/>
</dbReference>
<keyword evidence="10" id="KW-1185">Reference proteome</keyword>
<dbReference type="InterPro" id="IPR036890">
    <property type="entry name" value="HATPase_C_sf"/>
</dbReference>
<feature type="domain" description="Histidine kinase" evidence="8">
    <location>
        <begin position="236"/>
        <end position="463"/>
    </location>
</feature>
<dbReference type="PANTHER" id="PTHR43065">
    <property type="entry name" value="SENSOR HISTIDINE KINASE"/>
    <property type="match status" value="1"/>
</dbReference>
<evidence type="ECO:0000256" key="3">
    <source>
        <dbReference type="ARBA" id="ARBA00012438"/>
    </source>
</evidence>
<dbReference type="PANTHER" id="PTHR43065:SF50">
    <property type="entry name" value="HISTIDINE KINASE"/>
    <property type="match status" value="1"/>
</dbReference>